<keyword evidence="2" id="KW-1185">Reference proteome</keyword>
<organism evidence="2 3">
    <name type="scientific">Angiostrongylus cantonensis</name>
    <name type="common">Rat lungworm</name>
    <dbReference type="NCBI Taxonomy" id="6313"/>
    <lineage>
        <taxon>Eukaryota</taxon>
        <taxon>Metazoa</taxon>
        <taxon>Ecdysozoa</taxon>
        <taxon>Nematoda</taxon>
        <taxon>Chromadorea</taxon>
        <taxon>Rhabditida</taxon>
        <taxon>Rhabditina</taxon>
        <taxon>Rhabditomorpha</taxon>
        <taxon>Strongyloidea</taxon>
        <taxon>Metastrongylidae</taxon>
        <taxon>Angiostrongylus</taxon>
    </lineage>
</organism>
<name>A0A0K0DC53_ANGCA</name>
<reference evidence="2" key="1">
    <citation type="submission" date="2012-09" db="EMBL/GenBank/DDBJ databases">
        <authorList>
            <person name="Martin A.A."/>
        </authorList>
    </citation>
    <scope>NUCLEOTIDE SEQUENCE</scope>
</reference>
<keyword evidence="1" id="KW-0812">Transmembrane</keyword>
<accession>A0A0K0DC53</accession>
<keyword evidence="1" id="KW-0472">Membrane</keyword>
<proteinExistence type="predicted"/>
<evidence type="ECO:0000313" key="2">
    <source>
        <dbReference type="Proteomes" id="UP000035642"/>
    </source>
</evidence>
<protein>
    <submittedName>
        <fullName evidence="3">Transmembrane protein</fullName>
    </submittedName>
</protein>
<dbReference type="Proteomes" id="UP000035642">
    <property type="component" value="Unassembled WGS sequence"/>
</dbReference>
<dbReference type="WBParaSite" id="ACAC_0000810301-mRNA-1">
    <property type="protein sequence ID" value="ACAC_0000810301-mRNA-1"/>
    <property type="gene ID" value="ACAC_0000810301"/>
</dbReference>
<dbReference type="AlphaFoldDB" id="A0A0K0DC53"/>
<feature type="transmembrane region" description="Helical" evidence="1">
    <location>
        <begin position="12"/>
        <end position="31"/>
    </location>
</feature>
<evidence type="ECO:0000256" key="1">
    <source>
        <dbReference type="SAM" id="Phobius"/>
    </source>
</evidence>
<evidence type="ECO:0000313" key="3">
    <source>
        <dbReference type="WBParaSite" id="ACAC_0000810301-mRNA-1"/>
    </source>
</evidence>
<sequence>MCHKNLVYYFRRFSIVVVLLITASYLFYTFFGVHHNGIRVSVRVVLLCSRRLCLQAFCDAFVETCPETLKTNLFTHISQLKIDYTDYCKNAKERFEYVCPEPLRFRTFAEDAVEFCLRYTNRCPKAKVPDAPVTFRKQDETHIYIREIAAHCKLYYRQARTFCLHVELLKFPKYAIPCWLYKLNCIDVYKKVIYG</sequence>
<reference evidence="3" key="2">
    <citation type="submission" date="2017-02" db="UniProtKB">
        <authorList>
            <consortium name="WormBaseParasite"/>
        </authorList>
    </citation>
    <scope>IDENTIFICATION</scope>
</reference>
<keyword evidence="1" id="KW-1133">Transmembrane helix</keyword>